<dbReference type="PANTHER" id="PTHR33116">
    <property type="entry name" value="REVERSE TRANSCRIPTASE ZINC-BINDING DOMAIN-CONTAINING PROTEIN-RELATED-RELATED"/>
    <property type="match status" value="1"/>
</dbReference>
<reference evidence="4" key="2">
    <citation type="journal article" date="2023" name="Int. J. Mol. Sci.">
        <title>De Novo Assembly and Annotation of 11 Diverse Shrub Willow (Salix) Genomes Reveals Novel Gene Organization in Sex-Linked Regions.</title>
        <authorList>
            <person name="Hyden B."/>
            <person name="Feng K."/>
            <person name="Yates T.B."/>
            <person name="Jawdy S."/>
            <person name="Cereghino C."/>
            <person name="Smart L.B."/>
            <person name="Muchero W."/>
        </authorList>
    </citation>
    <scope>NUCLEOTIDE SEQUENCE</scope>
    <source>
        <tissue evidence="4">Shoot tip</tissue>
    </source>
</reference>
<evidence type="ECO:0000256" key="2">
    <source>
        <dbReference type="SAM" id="MobiDB-lite"/>
    </source>
</evidence>
<reference evidence="4" key="1">
    <citation type="submission" date="2022-10" db="EMBL/GenBank/DDBJ databases">
        <authorList>
            <person name="Hyden B.L."/>
            <person name="Feng K."/>
            <person name="Yates T."/>
            <person name="Jawdy S."/>
            <person name="Smart L.B."/>
            <person name="Muchero W."/>
        </authorList>
    </citation>
    <scope>NUCLEOTIDE SEQUENCE</scope>
    <source>
        <tissue evidence="4">Shoot tip</tissue>
    </source>
</reference>
<evidence type="ECO:0000313" key="5">
    <source>
        <dbReference type="Proteomes" id="UP001141253"/>
    </source>
</evidence>
<accession>A0ABQ9AJB5</accession>
<organism evidence="4 5">
    <name type="scientific">Salix suchowensis</name>
    <dbReference type="NCBI Taxonomy" id="1278906"/>
    <lineage>
        <taxon>Eukaryota</taxon>
        <taxon>Viridiplantae</taxon>
        <taxon>Streptophyta</taxon>
        <taxon>Embryophyta</taxon>
        <taxon>Tracheophyta</taxon>
        <taxon>Spermatophyta</taxon>
        <taxon>Magnoliopsida</taxon>
        <taxon>eudicotyledons</taxon>
        <taxon>Gunneridae</taxon>
        <taxon>Pentapetalae</taxon>
        <taxon>rosids</taxon>
        <taxon>fabids</taxon>
        <taxon>Malpighiales</taxon>
        <taxon>Salicaceae</taxon>
        <taxon>Saliceae</taxon>
        <taxon>Salix</taxon>
    </lineage>
</organism>
<keyword evidence="5" id="KW-1185">Reference proteome</keyword>
<feature type="region of interest" description="Disordered" evidence="2">
    <location>
        <begin position="1"/>
        <end position="24"/>
    </location>
</feature>
<dbReference type="InterPro" id="IPR026960">
    <property type="entry name" value="RVT-Znf"/>
</dbReference>
<sequence>MPQALVGKPKSVQSSREAAGPSPLMIQPFNTFGTPSTLPHYQTKKIATYGQVTQLEFSPLPVLGKTLGTKNPISPSTISYGIPDHIPRQSFILLVGLKEQPRTRDRLPQHSDGSNGSCSLCNSQIETHDHLFFDCTYSRLVWEQVNRLTDLTWPNLPWQDLLTWASQKWTSTFQFSHLLAKLALSTTCYFLWQERNKRFFQQAHRPHNAIATDIIQQIRRQVNNLKKQYTISAAQQFLWGPSFGQSSPSV</sequence>
<proteinExistence type="predicted"/>
<feature type="coiled-coil region" evidence="1">
    <location>
        <begin position="208"/>
        <end position="235"/>
    </location>
</feature>
<evidence type="ECO:0000256" key="1">
    <source>
        <dbReference type="SAM" id="Coils"/>
    </source>
</evidence>
<dbReference type="EMBL" id="JAPFFI010000020">
    <property type="protein sequence ID" value="KAJ6339815.1"/>
    <property type="molecule type" value="Genomic_DNA"/>
</dbReference>
<name>A0ABQ9AJB5_9ROSI</name>
<evidence type="ECO:0000313" key="4">
    <source>
        <dbReference type="EMBL" id="KAJ6339815.1"/>
    </source>
</evidence>
<comment type="caution">
    <text evidence="4">The sequence shown here is derived from an EMBL/GenBank/DDBJ whole genome shotgun (WGS) entry which is preliminary data.</text>
</comment>
<dbReference type="Proteomes" id="UP001141253">
    <property type="component" value="Chromosome 15W"/>
</dbReference>
<evidence type="ECO:0000259" key="3">
    <source>
        <dbReference type="Pfam" id="PF13966"/>
    </source>
</evidence>
<feature type="domain" description="Reverse transcriptase zinc-binding" evidence="3">
    <location>
        <begin position="86"/>
        <end position="142"/>
    </location>
</feature>
<keyword evidence="1" id="KW-0175">Coiled coil</keyword>
<protein>
    <recommendedName>
        <fullName evidence="3">Reverse transcriptase zinc-binding domain-containing protein</fullName>
    </recommendedName>
</protein>
<dbReference type="PANTHER" id="PTHR33116:SF78">
    <property type="entry name" value="OS12G0587133 PROTEIN"/>
    <property type="match status" value="1"/>
</dbReference>
<dbReference type="Pfam" id="PF13966">
    <property type="entry name" value="zf-RVT"/>
    <property type="match status" value="1"/>
</dbReference>
<gene>
    <name evidence="4" type="ORF">OIU77_007705</name>
</gene>